<evidence type="ECO:0000313" key="2">
    <source>
        <dbReference type="EMBL" id="PMC61323.1"/>
    </source>
</evidence>
<sequence>MSSARRWNHNIHYHRLILDAVPAGSRTALDVGCGNGLLSVELREAVPEVTGIDLDQTVLEDARQHSDEITWVRGDAMTYDFGKTFDVVASVATLHHLPDLDTALSRLADLISPGGVLAVVGVARTSRPKDVLLHLAGAVQHRLMARKHEFWEHKAPTIWPPPHDYGLIPIEGVVGV</sequence>
<dbReference type="InterPro" id="IPR029063">
    <property type="entry name" value="SAM-dependent_MTases_sf"/>
</dbReference>
<protein>
    <submittedName>
        <fullName evidence="2">Class I SAM-dependent methyltransferase</fullName>
    </submittedName>
</protein>
<dbReference type="SUPFAM" id="SSF53335">
    <property type="entry name" value="S-adenosyl-L-methionine-dependent methyltransferases"/>
    <property type="match status" value="1"/>
</dbReference>
<evidence type="ECO:0000313" key="3">
    <source>
        <dbReference type="Proteomes" id="UP000235363"/>
    </source>
</evidence>
<keyword evidence="2" id="KW-0808">Transferase</keyword>
<dbReference type="AlphaFoldDB" id="A0A2N6SW72"/>
<dbReference type="PANTHER" id="PTHR43861:SF1">
    <property type="entry name" value="TRANS-ACONITATE 2-METHYLTRANSFERASE"/>
    <property type="match status" value="1"/>
</dbReference>
<feature type="domain" description="Methyltransferase type 11" evidence="1">
    <location>
        <begin position="29"/>
        <end position="118"/>
    </location>
</feature>
<dbReference type="Proteomes" id="UP000235363">
    <property type="component" value="Unassembled WGS sequence"/>
</dbReference>
<organism evidence="2 3">
    <name type="scientific">Corynebacterium xerosis</name>
    <dbReference type="NCBI Taxonomy" id="1725"/>
    <lineage>
        <taxon>Bacteria</taxon>
        <taxon>Bacillati</taxon>
        <taxon>Actinomycetota</taxon>
        <taxon>Actinomycetes</taxon>
        <taxon>Mycobacteriales</taxon>
        <taxon>Corynebacteriaceae</taxon>
        <taxon>Corynebacterium</taxon>
    </lineage>
</organism>
<evidence type="ECO:0000259" key="1">
    <source>
        <dbReference type="Pfam" id="PF08241"/>
    </source>
</evidence>
<gene>
    <name evidence="2" type="ORF">CJ204_11555</name>
</gene>
<dbReference type="InterPro" id="IPR013216">
    <property type="entry name" value="Methyltransf_11"/>
</dbReference>
<reference evidence="2 3" key="1">
    <citation type="submission" date="2017-09" db="EMBL/GenBank/DDBJ databases">
        <title>Bacterial strain isolated from the female urinary microbiota.</title>
        <authorList>
            <person name="Thomas-White K."/>
            <person name="Kumar N."/>
            <person name="Forster S."/>
            <person name="Putonti C."/>
            <person name="Lawley T."/>
            <person name="Wolfe A.J."/>
        </authorList>
    </citation>
    <scope>NUCLEOTIDE SEQUENCE [LARGE SCALE GENOMIC DNA]</scope>
    <source>
        <strain evidence="2 3">UMB0908</strain>
    </source>
</reference>
<name>A0A2N6SW72_9CORY</name>
<accession>A0A2N6SW72</accession>
<keyword evidence="2" id="KW-0489">Methyltransferase</keyword>
<dbReference type="PANTHER" id="PTHR43861">
    <property type="entry name" value="TRANS-ACONITATE 2-METHYLTRANSFERASE-RELATED"/>
    <property type="match status" value="1"/>
</dbReference>
<dbReference type="Pfam" id="PF08241">
    <property type="entry name" value="Methyltransf_11"/>
    <property type="match status" value="1"/>
</dbReference>
<comment type="caution">
    <text evidence="2">The sequence shown here is derived from an EMBL/GenBank/DDBJ whole genome shotgun (WGS) entry which is preliminary data.</text>
</comment>
<proteinExistence type="predicted"/>
<dbReference type="CDD" id="cd02440">
    <property type="entry name" value="AdoMet_MTases"/>
    <property type="match status" value="1"/>
</dbReference>
<dbReference type="EMBL" id="PNHF01000033">
    <property type="protein sequence ID" value="PMC61323.1"/>
    <property type="molecule type" value="Genomic_DNA"/>
</dbReference>
<dbReference type="GO" id="GO:0008757">
    <property type="term" value="F:S-adenosylmethionine-dependent methyltransferase activity"/>
    <property type="evidence" value="ECO:0007669"/>
    <property type="project" value="InterPro"/>
</dbReference>
<dbReference type="GO" id="GO:0032259">
    <property type="term" value="P:methylation"/>
    <property type="evidence" value="ECO:0007669"/>
    <property type="project" value="UniProtKB-KW"/>
</dbReference>
<dbReference type="RefSeq" id="WP_102214480.1">
    <property type="nucleotide sequence ID" value="NZ_PNHF01000033.1"/>
</dbReference>
<dbReference type="Gene3D" id="3.40.50.150">
    <property type="entry name" value="Vaccinia Virus protein VP39"/>
    <property type="match status" value="1"/>
</dbReference>